<accession>A0A645I4J4</accession>
<dbReference type="AlphaFoldDB" id="A0A645I4J4"/>
<reference evidence="1" key="1">
    <citation type="submission" date="2019-08" db="EMBL/GenBank/DDBJ databases">
        <authorList>
            <person name="Kucharzyk K."/>
            <person name="Murdoch R.W."/>
            <person name="Higgins S."/>
            <person name="Loffler F."/>
        </authorList>
    </citation>
    <scope>NUCLEOTIDE SEQUENCE</scope>
</reference>
<name>A0A645I4J4_9ZZZZ</name>
<protein>
    <submittedName>
        <fullName evidence="1">Uncharacterized protein</fullName>
    </submittedName>
</protein>
<gene>
    <name evidence="1" type="ORF">SDC9_193761</name>
</gene>
<dbReference type="EMBL" id="VSSQ01106641">
    <property type="protein sequence ID" value="MPN46178.1"/>
    <property type="molecule type" value="Genomic_DNA"/>
</dbReference>
<sequence>MKRYLVDVSGLSADEKEATYKKINDFAFMVACIHDKNKVMTSLVVYWTDQDDFKSSPLCPPNCPCKEV</sequence>
<proteinExistence type="predicted"/>
<comment type="caution">
    <text evidence="1">The sequence shown here is derived from an EMBL/GenBank/DDBJ whole genome shotgun (WGS) entry which is preliminary data.</text>
</comment>
<organism evidence="1">
    <name type="scientific">bioreactor metagenome</name>
    <dbReference type="NCBI Taxonomy" id="1076179"/>
    <lineage>
        <taxon>unclassified sequences</taxon>
        <taxon>metagenomes</taxon>
        <taxon>ecological metagenomes</taxon>
    </lineage>
</organism>
<evidence type="ECO:0000313" key="1">
    <source>
        <dbReference type="EMBL" id="MPN46178.1"/>
    </source>
</evidence>